<gene>
    <name evidence="2" type="ORF">F8C82_07915</name>
</gene>
<dbReference type="GO" id="GO:0016787">
    <property type="term" value="F:hydrolase activity"/>
    <property type="evidence" value="ECO:0007669"/>
    <property type="project" value="UniProtKB-KW"/>
</dbReference>
<dbReference type="SUPFAM" id="SSF56601">
    <property type="entry name" value="beta-lactamase/transpeptidase-like"/>
    <property type="match status" value="1"/>
</dbReference>
<protein>
    <submittedName>
        <fullName evidence="2">Serine hydrolase</fullName>
    </submittedName>
</protein>
<name>A0A6L3ZD70_9FLAO</name>
<dbReference type="InterPro" id="IPR012338">
    <property type="entry name" value="Beta-lactam/transpept-like"/>
</dbReference>
<dbReference type="AlphaFoldDB" id="A0A6L3ZD70"/>
<dbReference type="PANTHER" id="PTHR43283:SF7">
    <property type="entry name" value="BETA-LACTAMASE-RELATED DOMAIN-CONTAINING PROTEIN"/>
    <property type="match status" value="1"/>
</dbReference>
<evidence type="ECO:0000259" key="1">
    <source>
        <dbReference type="Pfam" id="PF00144"/>
    </source>
</evidence>
<reference evidence="2 3" key="1">
    <citation type="submission" date="2019-10" db="EMBL/GenBank/DDBJ databases">
        <title>Genome sequence of Phaeocystidibacter marisrubri JCM30614 (type strain).</title>
        <authorList>
            <person name="Bowman J.P."/>
        </authorList>
    </citation>
    <scope>NUCLEOTIDE SEQUENCE [LARGE SCALE GENOMIC DNA]</scope>
    <source>
        <strain evidence="2 3">JCM 30614</strain>
    </source>
</reference>
<evidence type="ECO:0000313" key="3">
    <source>
        <dbReference type="Proteomes" id="UP000484164"/>
    </source>
</evidence>
<keyword evidence="2" id="KW-0378">Hydrolase</keyword>
<dbReference type="InterPro" id="IPR001466">
    <property type="entry name" value="Beta-lactam-related"/>
</dbReference>
<keyword evidence="3" id="KW-1185">Reference proteome</keyword>
<dbReference type="EMBL" id="WBVQ01000002">
    <property type="protein sequence ID" value="KAB2815620.1"/>
    <property type="molecule type" value="Genomic_DNA"/>
</dbReference>
<accession>A0A6L3ZD70</accession>
<feature type="domain" description="Beta-lactamase-related" evidence="1">
    <location>
        <begin position="72"/>
        <end position="340"/>
    </location>
</feature>
<dbReference type="PANTHER" id="PTHR43283">
    <property type="entry name" value="BETA-LACTAMASE-RELATED"/>
    <property type="match status" value="1"/>
</dbReference>
<dbReference type="Proteomes" id="UP000484164">
    <property type="component" value="Unassembled WGS sequence"/>
</dbReference>
<comment type="caution">
    <text evidence="2">The sequence shown here is derived from an EMBL/GenBank/DDBJ whole genome shotgun (WGS) entry which is preliminary data.</text>
</comment>
<dbReference type="InterPro" id="IPR050789">
    <property type="entry name" value="Diverse_Enzym_Activities"/>
</dbReference>
<evidence type="ECO:0000313" key="2">
    <source>
        <dbReference type="EMBL" id="KAB2815620.1"/>
    </source>
</evidence>
<proteinExistence type="predicted"/>
<dbReference type="Gene3D" id="3.40.710.10">
    <property type="entry name" value="DD-peptidase/beta-lactamase superfamily"/>
    <property type="match status" value="1"/>
</dbReference>
<dbReference type="OrthoDB" id="9773047at2"/>
<dbReference type="Pfam" id="PF00144">
    <property type="entry name" value="Beta-lactamase"/>
    <property type="match status" value="1"/>
</dbReference>
<organism evidence="2 3">
    <name type="scientific">Phaeocystidibacter marisrubri</name>
    <dbReference type="NCBI Taxonomy" id="1577780"/>
    <lineage>
        <taxon>Bacteria</taxon>
        <taxon>Pseudomonadati</taxon>
        <taxon>Bacteroidota</taxon>
        <taxon>Flavobacteriia</taxon>
        <taxon>Flavobacteriales</taxon>
        <taxon>Phaeocystidibacteraceae</taxon>
        <taxon>Phaeocystidibacter</taxon>
    </lineage>
</organism>
<sequence>MPFTSSYMVRFLFVIALLFSSCSRKVAPMSYQYSVPESGDWQTSHFKAYDIDSSGIYQLFNQLNEGGHAIHSILLVVDEKLVIEEYFDEYSRLDRHDLRSVSKSIRSLLMGIAIDRGFIESIDDPIYKYLRHPTPQKNMDSRKEQITIRHLLTMSTGLDCNDWDRHSLGQEDRIYKKDDWLQYFIDLPMVNDPGAVSHYCSMGTVLAMEVIAQAANMPIDEFANQYLFEPLGIENVGWEHTSQKEISSSAYRLSMTPRDMAKIGQLVLNGGDWNGRQIVSEVWIEESTSALTSITGIPYGLLWWRIPLVEGDQKYELIAATGNGGQYIMICPELDMIAVFTGGAYNSEDDKFPFVIMREIFIHTFKGN</sequence>